<name>A0A1G9SYY8_9SPHI</name>
<dbReference type="Proteomes" id="UP000183200">
    <property type="component" value="Unassembled WGS sequence"/>
</dbReference>
<evidence type="ECO:0000313" key="1">
    <source>
        <dbReference type="EMBL" id="SDM40606.1"/>
    </source>
</evidence>
<sequence length="154" mass="17423">MGLFDFFKKKDRNTVAQSLDPTDLNEIKSFALQAVNLAIPEIEESSSFLPFGGALTNEGTLHMIVYHAPDQTTIDHRAHATIIQDLVRKAYKDKKNVLCFMAWDGIAHLPTGDKECITVKVDDKATNIHKMFIYPYTKTNGKVKLLDKENPMIR</sequence>
<dbReference type="RefSeq" id="WP_074606718.1">
    <property type="nucleotide sequence ID" value="NZ_FNGY01000003.1"/>
</dbReference>
<evidence type="ECO:0000313" key="2">
    <source>
        <dbReference type="Proteomes" id="UP000183200"/>
    </source>
</evidence>
<proteinExistence type="predicted"/>
<keyword evidence="2" id="KW-1185">Reference proteome</keyword>
<reference evidence="2" key="1">
    <citation type="submission" date="2016-10" db="EMBL/GenBank/DDBJ databases">
        <authorList>
            <person name="Varghese N."/>
            <person name="Submissions S."/>
        </authorList>
    </citation>
    <scope>NUCLEOTIDE SEQUENCE [LARGE SCALE GENOMIC DNA]</scope>
    <source>
        <strain evidence="2">DSM 19110</strain>
    </source>
</reference>
<organism evidence="1 2">
    <name type="scientific">Pedobacter steynii</name>
    <dbReference type="NCBI Taxonomy" id="430522"/>
    <lineage>
        <taxon>Bacteria</taxon>
        <taxon>Pseudomonadati</taxon>
        <taxon>Bacteroidota</taxon>
        <taxon>Sphingobacteriia</taxon>
        <taxon>Sphingobacteriales</taxon>
        <taxon>Sphingobacteriaceae</taxon>
        <taxon>Pedobacter</taxon>
    </lineage>
</organism>
<protein>
    <submittedName>
        <fullName evidence="1">Uncharacterized protein</fullName>
    </submittedName>
</protein>
<gene>
    <name evidence="1" type="ORF">SAMN05421820_103746</name>
</gene>
<dbReference type="OrthoDB" id="9839932at2"/>
<dbReference type="AlphaFoldDB" id="A0A1G9SYY8"/>
<dbReference type="EMBL" id="FNGY01000003">
    <property type="protein sequence ID" value="SDM40606.1"/>
    <property type="molecule type" value="Genomic_DNA"/>
</dbReference>
<accession>A0A1G9SYY8</accession>